<dbReference type="Gene3D" id="3.30.70.270">
    <property type="match status" value="1"/>
</dbReference>
<dbReference type="Proteomes" id="UP000198211">
    <property type="component" value="Unassembled WGS sequence"/>
</dbReference>
<organism evidence="1 2">
    <name type="scientific">Phytophthora megakarya</name>
    <dbReference type="NCBI Taxonomy" id="4795"/>
    <lineage>
        <taxon>Eukaryota</taxon>
        <taxon>Sar</taxon>
        <taxon>Stramenopiles</taxon>
        <taxon>Oomycota</taxon>
        <taxon>Peronosporomycetes</taxon>
        <taxon>Peronosporales</taxon>
        <taxon>Peronosporaceae</taxon>
        <taxon>Phytophthora</taxon>
    </lineage>
</organism>
<dbReference type="AlphaFoldDB" id="A0A225VZW3"/>
<protein>
    <submittedName>
        <fullName evidence="1">Uncharacterized protein</fullName>
    </submittedName>
</protein>
<keyword evidence="2" id="KW-1185">Reference proteome</keyword>
<dbReference type="EMBL" id="NBNE01002380">
    <property type="protein sequence ID" value="OWZ10654.1"/>
    <property type="molecule type" value="Genomic_DNA"/>
</dbReference>
<dbReference type="OrthoDB" id="7698356at2759"/>
<name>A0A225VZW3_9STRA</name>
<proteinExistence type="predicted"/>
<dbReference type="SUPFAM" id="SSF56672">
    <property type="entry name" value="DNA/RNA polymerases"/>
    <property type="match status" value="1"/>
</dbReference>
<gene>
    <name evidence="1" type="ORF">PHMEG_00016464</name>
</gene>
<dbReference type="InterPro" id="IPR043128">
    <property type="entry name" value="Rev_trsase/Diguanyl_cyclase"/>
</dbReference>
<evidence type="ECO:0000313" key="1">
    <source>
        <dbReference type="EMBL" id="OWZ10654.1"/>
    </source>
</evidence>
<comment type="caution">
    <text evidence="1">The sequence shown here is derived from an EMBL/GenBank/DDBJ whole genome shotgun (WGS) entry which is preliminary data.</text>
</comment>
<accession>A0A225VZW3</accession>
<dbReference type="InterPro" id="IPR043502">
    <property type="entry name" value="DNA/RNA_pol_sf"/>
</dbReference>
<reference evidence="2" key="1">
    <citation type="submission" date="2017-03" db="EMBL/GenBank/DDBJ databases">
        <title>Phytopthora megakarya and P. palmivora, two closely related causual agents of cacao black pod achieved similar genome size and gene model numbers by different mechanisms.</title>
        <authorList>
            <person name="Ali S."/>
            <person name="Shao J."/>
            <person name="Larry D.J."/>
            <person name="Kronmiller B."/>
            <person name="Shen D."/>
            <person name="Strem M.D."/>
            <person name="Melnick R.L."/>
            <person name="Guiltinan M.J."/>
            <person name="Tyler B.M."/>
            <person name="Meinhardt L.W."/>
            <person name="Bailey B.A."/>
        </authorList>
    </citation>
    <scope>NUCLEOTIDE SEQUENCE [LARGE SCALE GENOMIC DNA]</scope>
    <source>
        <strain evidence="2">zdho120</strain>
    </source>
</reference>
<evidence type="ECO:0000313" key="2">
    <source>
        <dbReference type="Proteomes" id="UP000198211"/>
    </source>
</evidence>
<sequence length="75" mass="8680">MANRTSPRWYLYSTGYRSETFDGCLATLDRLLQRFTECQISVSFTKIIFDQSRVDYLSHEVIPEGLRANAKKVKG</sequence>